<evidence type="ECO:0000256" key="1">
    <source>
        <dbReference type="ARBA" id="ARBA00001946"/>
    </source>
</evidence>
<evidence type="ECO:0000256" key="5">
    <source>
        <dbReference type="ARBA" id="ARBA00022723"/>
    </source>
</evidence>
<keyword evidence="5" id="KW-0479">Metal-binding</keyword>
<dbReference type="Pfam" id="PF02875">
    <property type="entry name" value="Mur_ligase_C"/>
    <property type="match status" value="1"/>
</dbReference>
<evidence type="ECO:0000256" key="3">
    <source>
        <dbReference type="ARBA" id="ARBA00013025"/>
    </source>
</evidence>
<dbReference type="GO" id="GO:0046872">
    <property type="term" value="F:metal ion binding"/>
    <property type="evidence" value="ECO:0007669"/>
    <property type="project" value="UniProtKB-KW"/>
</dbReference>
<dbReference type="Gene3D" id="3.40.1190.10">
    <property type="entry name" value="Mur-like, catalytic domain"/>
    <property type="match status" value="1"/>
</dbReference>
<feature type="domain" description="Mur ligase C-terminal" evidence="12">
    <location>
        <begin position="292"/>
        <end position="411"/>
    </location>
</feature>
<dbReference type="PROSITE" id="PS01011">
    <property type="entry name" value="FOLYLPOLYGLU_SYNT_1"/>
    <property type="match status" value="1"/>
</dbReference>
<dbReference type="AlphaFoldDB" id="D4RWV2"/>
<dbReference type="PANTHER" id="PTHR11136">
    <property type="entry name" value="FOLYLPOLYGLUTAMATE SYNTHASE-RELATED"/>
    <property type="match status" value="1"/>
</dbReference>
<dbReference type="InterPro" id="IPR036615">
    <property type="entry name" value="Mur_ligase_C_dom_sf"/>
</dbReference>
<dbReference type="InterPro" id="IPR036565">
    <property type="entry name" value="Mur-like_cat_sf"/>
</dbReference>
<dbReference type="HOGENOM" id="CLU_015869_1_2_9"/>
<evidence type="ECO:0000256" key="10">
    <source>
        <dbReference type="ARBA" id="ARBA00047493"/>
    </source>
</evidence>
<keyword evidence="4 11" id="KW-0436">Ligase</keyword>
<evidence type="ECO:0000256" key="7">
    <source>
        <dbReference type="ARBA" id="ARBA00022840"/>
    </source>
</evidence>
<feature type="domain" description="Mur ligase central" evidence="13">
    <location>
        <begin position="44"/>
        <end position="265"/>
    </location>
</feature>
<dbReference type="NCBIfam" id="TIGR01499">
    <property type="entry name" value="folC"/>
    <property type="match status" value="1"/>
</dbReference>
<dbReference type="GO" id="GO:0008841">
    <property type="term" value="F:dihydrofolate synthase activity"/>
    <property type="evidence" value="ECO:0007669"/>
    <property type="project" value="TreeGrafter"/>
</dbReference>
<proteinExistence type="inferred from homology"/>
<dbReference type="GO" id="GO:0005524">
    <property type="term" value="F:ATP binding"/>
    <property type="evidence" value="ECO:0007669"/>
    <property type="project" value="UniProtKB-KW"/>
</dbReference>
<comment type="similarity">
    <text evidence="2 11">Belongs to the folylpolyglutamate synthase family.</text>
</comment>
<reference evidence="14 15" key="1">
    <citation type="submission" date="2010-02" db="EMBL/GenBank/DDBJ databases">
        <authorList>
            <person name="Weinstock G."/>
            <person name="Sodergren E."/>
            <person name="Clifton S."/>
            <person name="Fulton L."/>
            <person name="Fulton B."/>
            <person name="Courtney L."/>
            <person name="Fronick C."/>
            <person name="Harrison M."/>
            <person name="Strong C."/>
            <person name="Farmer C."/>
            <person name="Delahaunty K."/>
            <person name="Markovic C."/>
            <person name="Hall O."/>
            <person name="Minx P."/>
            <person name="Tomlinson C."/>
            <person name="Mitreva M."/>
            <person name="Nelson J."/>
            <person name="Hou S."/>
            <person name="Wollam A."/>
            <person name="Pepin K.H."/>
            <person name="Johnson M."/>
            <person name="Bhonagiri V."/>
            <person name="Zhang X."/>
            <person name="Suruliraj S."/>
            <person name="Warren W."/>
            <person name="Chinwalla A."/>
            <person name="Mardis E.R."/>
            <person name="Wilson R.K."/>
        </authorList>
    </citation>
    <scope>NUCLEOTIDE SEQUENCE [LARGE SCALE GENOMIC DNA]</scope>
    <source>
        <strain evidence="14 15">DSM 2876</strain>
    </source>
</reference>
<dbReference type="InterPro" id="IPR013221">
    <property type="entry name" value="Mur_ligase_cen"/>
</dbReference>
<evidence type="ECO:0000259" key="12">
    <source>
        <dbReference type="Pfam" id="PF02875"/>
    </source>
</evidence>
<dbReference type="GO" id="GO:0004326">
    <property type="term" value="F:tetrahydrofolylpolyglutamate synthase activity"/>
    <property type="evidence" value="ECO:0007669"/>
    <property type="project" value="UniProtKB-EC"/>
</dbReference>
<keyword evidence="7 11" id="KW-0067">ATP-binding</keyword>
<dbReference type="InterPro" id="IPR018109">
    <property type="entry name" value="Folylpolyglutamate_synth_CS"/>
</dbReference>
<evidence type="ECO:0000313" key="15">
    <source>
        <dbReference type="Proteomes" id="UP000006238"/>
    </source>
</evidence>
<keyword evidence="15" id="KW-1185">Reference proteome</keyword>
<keyword evidence="6 11" id="KW-0547">Nucleotide-binding</keyword>
<dbReference type="Gene3D" id="3.90.190.20">
    <property type="entry name" value="Mur ligase, C-terminal domain"/>
    <property type="match status" value="1"/>
</dbReference>
<dbReference type="STRING" id="45851.BHV86_06465"/>
<organism evidence="14 15">
    <name type="scientific">Eshraghiella crossota DSM 2876</name>
    <dbReference type="NCBI Taxonomy" id="511680"/>
    <lineage>
        <taxon>Bacteria</taxon>
        <taxon>Bacillati</taxon>
        <taxon>Bacillota</taxon>
        <taxon>Clostridia</taxon>
        <taxon>Lachnospirales</taxon>
        <taxon>Lachnospiraceae</taxon>
        <taxon>Eshraghiella</taxon>
    </lineage>
</organism>
<dbReference type="PIRSF" id="PIRSF001563">
    <property type="entry name" value="Folylpolyglu_synth"/>
    <property type="match status" value="1"/>
</dbReference>
<evidence type="ECO:0000256" key="4">
    <source>
        <dbReference type="ARBA" id="ARBA00022598"/>
    </source>
</evidence>
<dbReference type="eggNOG" id="COG0285">
    <property type="taxonomic scope" value="Bacteria"/>
</dbReference>
<name>D4RWV2_9FIRM</name>
<dbReference type="InterPro" id="IPR004101">
    <property type="entry name" value="Mur_ligase_C"/>
</dbReference>
<dbReference type="SUPFAM" id="SSF53623">
    <property type="entry name" value="MurD-like peptide ligases, catalytic domain"/>
    <property type="match status" value="1"/>
</dbReference>
<evidence type="ECO:0000256" key="8">
    <source>
        <dbReference type="ARBA" id="ARBA00022842"/>
    </source>
</evidence>
<evidence type="ECO:0000256" key="11">
    <source>
        <dbReference type="PIRNR" id="PIRNR001563"/>
    </source>
</evidence>
<dbReference type="GO" id="GO:0005737">
    <property type="term" value="C:cytoplasm"/>
    <property type="evidence" value="ECO:0007669"/>
    <property type="project" value="TreeGrafter"/>
</dbReference>
<gene>
    <name evidence="14" type="primary">folC</name>
    <name evidence="14" type="ORF">BUTYVIB_00139</name>
</gene>
<dbReference type="FunFam" id="3.40.1190.10:FF:000011">
    <property type="entry name" value="Folylpolyglutamate synthase/dihydrofolate synthase"/>
    <property type="match status" value="1"/>
</dbReference>
<comment type="catalytic activity">
    <reaction evidence="10">
        <text>(6S)-5,6,7,8-tetrahydrofolyl-(gamma-L-Glu)(n) + L-glutamate + ATP = (6S)-5,6,7,8-tetrahydrofolyl-(gamma-L-Glu)(n+1) + ADP + phosphate + H(+)</text>
        <dbReference type="Rhea" id="RHEA:10580"/>
        <dbReference type="Rhea" id="RHEA-COMP:14738"/>
        <dbReference type="Rhea" id="RHEA-COMP:14740"/>
        <dbReference type="ChEBI" id="CHEBI:15378"/>
        <dbReference type="ChEBI" id="CHEBI:29985"/>
        <dbReference type="ChEBI" id="CHEBI:30616"/>
        <dbReference type="ChEBI" id="CHEBI:43474"/>
        <dbReference type="ChEBI" id="CHEBI:141005"/>
        <dbReference type="ChEBI" id="CHEBI:456216"/>
        <dbReference type="EC" id="6.3.2.17"/>
    </reaction>
</comment>
<dbReference type="Proteomes" id="UP000006238">
    <property type="component" value="Unassembled WGS sequence"/>
</dbReference>
<evidence type="ECO:0000259" key="13">
    <source>
        <dbReference type="Pfam" id="PF08245"/>
    </source>
</evidence>
<accession>D4RWV2</accession>
<dbReference type="InterPro" id="IPR001645">
    <property type="entry name" value="Folylpolyglutamate_synth"/>
</dbReference>
<dbReference type="PANTHER" id="PTHR11136:SF0">
    <property type="entry name" value="DIHYDROFOLATE SYNTHETASE-RELATED"/>
    <property type="match status" value="1"/>
</dbReference>
<evidence type="ECO:0000256" key="2">
    <source>
        <dbReference type="ARBA" id="ARBA00008276"/>
    </source>
</evidence>
<dbReference type="Pfam" id="PF08245">
    <property type="entry name" value="Mur_ligase_M"/>
    <property type="match status" value="1"/>
</dbReference>
<comment type="caution">
    <text evidence="14">The sequence shown here is derived from an EMBL/GenBank/DDBJ whole genome shotgun (WGS) entry which is preliminary data.</text>
</comment>
<comment type="cofactor">
    <cofactor evidence="1">
        <name>Mg(2+)</name>
        <dbReference type="ChEBI" id="CHEBI:18420"/>
    </cofactor>
</comment>
<evidence type="ECO:0000256" key="9">
    <source>
        <dbReference type="ARBA" id="ARBA00030592"/>
    </source>
</evidence>
<dbReference type="RefSeq" id="WP_005600752.1">
    <property type="nucleotide sequence ID" value="NZ_GG663519.1"/>
</dbReference>
<evidence type="ECO:0000313" key="14">
    <source>
        <dbReference type="EMBL" id="EFF69626.1"/>
    </source>
</evidence>
<sequence length="428" mass="47216">MDYCDVQKYLDSVGRMGSVPGLTAIKALLLELKNPEKNLKVIHIAGTNGKGSTGAFIDKILTNTGLTTGRYSSPAVMEPLEIIRINGKNIGCEDFSEVVTEVKAARERLAEDNIYPTRFEVETASAFLFFSRKKVDVAIIECGMGGLLDATNVFEEVLCSVITSISMDHTDFLGDTLEKIAFNKAGIIKDHCPVVTCNRDEAVAKVIEQEAALKKAPLIQVKDAVLSEIGSQGPELIFSYEEYENLKCGLKGIYQTVNAAAAIEAVKVLKNSGYGISDDNIRDGIENTYWPGRFEIIHNNPLVITDGAHNPDGARALSETLRYYFGNKKHTFLIGIFKDKDIYGILDEIMDLADNVIVIETPGNIRAADCEHVASIIKERYSINAEPFKDVKDGVLRCLELCTDSVVTFGSLSNIKRIKEIIKNDYRR</sequence>
<dbReference type="EC" id="6.3.2.17" evidence="3"/>
<dbReference type="GeneID" id="98918505"/>
<keyword evidence="8" id="KW-0460">Magnesium</keyword>
<dbReference type="SUPFAM" id="SSF53244">
    <property type="entry name" value="MurD-like peptide ligases, peptide-binding domain"/>
    <property type="match status" value="1"/>
</dbReference>
<dbReference type="EMBL" id="ABWN01000017">
    <property type="protein sequence ID" value="EFF69626.1"/>
    <property type="molecule type" value="Genomic_DNA"/>
</dbReference>
<evidence type="ECO:0000256" key="6">
    <source>
        <dbReference type="ARBA" id="ARBA00022741"/>
    </source>
</evidence>
<protein>
    <recommendedName>
        <fullName evidence="3">tetrahydrofolate synthase</fullName>
        <ecNumber evidence="3">6.3.2.17</ecNumber>
    </recommendedName>
    <alternativeName>
        <fullName evidence="9">Tetrahydrofolylpolyglutamate synthase</fullName>
    </alternativeName>
</protein>